<evidence type="ECO:0000313" key="3">
    <source>
        <dbReference type="Proteomes" id="UP001055658"/>
    </source>
</evidence>
<dbReference type="Proteomes" id="UP001055658">
    <property type="component" value="Chromosome"/>
</dbReference>
<dbReference type="RefSeq" id="WP_252085001.1">
    <property type="nucleotide sequence ID" value="NZ_CP092418.1"/>
</dbReference>
<dbReference type="EMBL" id="CP092418">
    <property type="protein sequence ID" value="USD22645.1"/>
    <property type="molecule type" value="Genomic_DNA"/>
</dbReference>
<evidence type="ECO:0008006" key="4">
    <source>
        <dbReference type="Google" id="ProtNLM"/>
    </source>
</evidence>
<accession>A0ABY4VEB0</accession>
<feature type="region of interest" description="Disordered" evidence="1">
    <location>
        <begin position="217"/>
        <end position="238"/>
    </location>
</feature>
<name>A0ABY4VEB0_9GAMM</name>
<organism evidence="2 3">
    <name type="scientific">Microbulbifer variabilis</name>
    <dbReference type="NCBI Taxonomy" id="266805"/>
    <lineage>
        <taxon>Bacteria</taxon>
        <taxon>Pseudomonadati</taxon>
        <taxon>Pseudomonadota</taxon>
        <taxon>Gammaproteobacteria</taxon>
        <taxon>Cellvibrionales</taxon>
        <taxon>Microbulbiferaceae</taxon>
        <taxon>Microbulbifer</taxon>
    </lineage>
</organism>
<sequence length="276" mass="31313">MSDEIEDVEENKLPESGKVSKVTRGALSAAGGAVPIAGGIFSAIAGAWSEHEQDKVNRFFEHWVRMLEDELKEKEETIIEIMGRLDLQDQAISERVESRSYQSLVKKTFREWSCAESEEKREYIRNILANAASCQVSSDDVVRMFIDWINIYSEMHFQVIGAIYNSDGITRGQIWRKIGKGQVREDSADADLYKLLFRDLSTGGIIRQHKERDYMGNVIPKTPQRRSKGSGPKPPVSAFDENEGYELTALGQQFIHYAMTNLPMRIEFNASAEQKP</sequence>
<reference evidence="2" key="1">
    <citation type="submission" date="2022-02" db="EMBL/GenBank/DDBJ databases">
        <title>Coral-associated bacteria.</title>
        <authorList>
            <person name="Tang K."/>
            <person name="Wang X."/>
        </authorList>
    </citation>
    <scope>NUCLEOTIDE SEQUENCE</scope>
    <source>
        <strain evidence="2">SCSIO 43006</strain>
    </source>
</reference>
<gene>
    <name evidence="2" type="ORF">MJO52_05795</name>
</gene>
<keyword evidence="3" id="KW-1185">Reference proteome</keyword>
<protein>
    <recommendedName>
        <fullName evidence="4">DUF4393 domain-containing protein</fullName>
    </recommendedName>
</protein>
<evidence type="ECO:0000313" key="2">
    <source>
        <dbReference type="EMBL" id="USD22645.1"/>
    </source>
</evidence>
<evidence type="ECO:0000256" key="1">
    <source>
        <dbReference type="SAM" id="MobiDB-lite"/>
    </source>
</evidence>
<proteinExistence type="predicted"/>